<dbReference type="InterPro" id="IPR026045">
    <property type="entry name" value="Ferric-bd"/>
</dbReference>
<dbReference type="GO" id="GO:0030288">
    <property type="term" value="C:outer membrane-bounded periplasmic space"/>
    <property type="evidence" value="ECO:0007669"/>
    <property type="project" value="TreeGrafter"/>
</dbReference>
<keyword evidence="7" id="KW-1185">Reference proteome</keyword>
<evidence type="ECO:0000256" key="4">
    <source>
        <dbReference type="PIRSR" id="PIRSR002825-1"/>
    </source>
</evidence>
<evidence type="ECO:0000313" key="6">
    <source>
        <dbReference type="EMBL" id="TXL57590.1"/>
    </source>
</evidence>
<feature type="binding site" evidence="4">
    <location>
        <position position="221"/>
    </location>
    <ligand>
        <name>Fe cation</name>
        <dbReference type="ChEBI" id="CHEBI:24875"/>
    </ligand>
</feature>
<keyword evidence="2" id="KW-0813">Transport</keyword>
<proteinExistence type="inferred from homology"/>
<feature type="binding site" evidence="4">
    <location>
        <position position="37"/>
    </location>
    <ligand>
        <name>Fe cation</name>
        <dbReference type="ChEBI" id="CHEBI:24875"/>
    </ligand>
</feature>
<dbReference type="RefSeq" id="WP_147687115.1">
    <property type="nucleotide sequence ID" value="NZ_VDUX01000006.1"/>
</dbReference>
<gene>
    <name evidence="6" type="ORF">FHP06_12420</name>
</gene>
<dbReference type="Pfam" id="PF13343">
    <property type="entry name" value="SBP_bac_6"/>
    <property type="match status" value="1"/>
</dbReference>
<dbReference type="Proteomes" id="UP000321571">
    <property type="component" value="Unassembled WGS sequence"/>
</dbReference>
<dbReference type="PROSITE" id="PS51257">
    <property type="entry name" value="PROKAR_LIPOPROTEIN"/>
    <property type="match status" value="1"/>
</dbReference>
<evidence type="ECO:0000313" key="7">
    <source>
        <dbReference type="Proteomes" id="UP000321571"/>
    </source>
</evidence>
<organism evidence="6 7">
    <name type="scientific">Aeromicrobium terrae</name>
    <dbReference type="NCBI Taxonomy" id="2498846"/>
    <lineage>
        <taxon>Bacteria</taxon>
        <taxon>Bacillati</taxon>
        <taxon>Actinomycetota</taxon>
        <taxon>Actinomycetes</taxon>
        <taxon>Propionibacteriales</taxon>
        <taxon>Nocardioidaceae</taxon>
        <taxon>Aeromicrobium</taxon>
    </lineage>
</organism>
<keyword evidence="2" id="KW-0406">Ion transport</keyword>
<sequence length="335" mass="35972">MTARRLGAVLAALLTLTTLSACGGDDGPEVVVYNAQHEELIAAVAKAFEKKTGVDVKLRNGSDLELANQLVTEGDRSPADVFLTENSPAMSLVDAAGLFEPLDQSTLANIPDQFRPDNGHWTGFAARSTVMVYNTSMVKPADLPTSLLDVAKPEWKGKISFSPTGADFQAIVSAVLALKGEQATRDWLKGLKANGTVYDGNNVVLESVNSGQTAAGIIYHYYWYRDQEEAGDNSDNTKLHFFGEKDPGAFLSTSGAGVLAGGDHQKDAREFVKYLTSAEGQKIIADSYALEYTLNPDVPLTRGVKPLSELDPPDVDISSLNSKRTVELLQDAGFL</sequence>
<evidence type="ECO:0000256" key="2">
    <source>
        <dbReference type="ARBA" id="ARBA00022496"/>
    </source>
</evidence>
<keyword evidence="4" id="KW-0479">Metal-binding</keyword>
<accession>A0A5C8NG46</accession>
<dbReference type="EMBL" id="VDUX01000006">
    <property type="protein sequence ID" value="TXL57590.1"/>
    <property type="molecule type" value="Genomic_DNA"/>
</dbReference>
<feature type="chain" id="PRO_5038568093" evidence="5">
    <location>
        <begin position="24"/>
        <end position="335"/>
    </location>
</feature>
<dbReference type="AlphaFoldDB" id="A0A5C8NG46"/>
<dbReference type="PANTHER" id="PTHR30006">
    <property type="entry name" value="THIAMINE-BINDING PERIPLASMIC PROTEIN-RELATED"/>
    <property type="match status" value="1"/>
</dbReference>
<comment type="caution">
    <text evidence="6">The sequence shown here is derived from an EMBL/GenBank/DDBJ whole genome shotgun (WGS) entry which is preliminary data.</text>
</comment>
<dbReference type="Gene3D" id="3.40.190.10">
    <property type="entry name" value="Periplasmic binding protein-like II"/>
    <property type="match status" value="2"/>
</dbReference>
<dbReference type="PANTHER" id="PTHR30006:SF15">
    <property type="entry name" value="IRON-UTILIZATION PERIPLASMIC PROTEIN"/>
    <property type="match status" value="1"/>
</dbReference>
<keyword evidence="3 5" id="KW-0732">Signal</keyword>
<dbReference type="OrthoDB" id="9769567at2"/>
<evidence type="ECO:0000256" key="5">
    <source>
        <dbReference type="SAM" id="SignalP"/>
    </source>
</evidence>
<keyword evidence="4" id="KW-0408">Iron</keyword>
<name>A0A5C8NG46_9ACTN</name>
<dbReference type="CDD" id="cd13543">
    <property type="entry name" value="PBP2_Fbp"/>
    <property type="match status" value="1"/>
</dbReference>
<reference evidence="6 7" key="1">
    <citation type="submission" date="2019-06" db="EMBL/GenBank/DDBJ databases">
        <title>Aeromicrobium sp. nov., isolated from a maize field.</title>
        <authorList>
            <person name="Lin S.-Y."/>
            <person name="Tsai C.-F."/>
            <person name="Young C.-C."/>
        </authorList>
    </citation>
    <scope>NUCLEOTIDE SEQUENCE [LARGE SCALE GENOMIC DNA]</scope>
    <source>
        <strain evidence="6 7">CC-CFT486</strain>
    </source>
</reference>
<dbReference type="PIRSF" id="PIRSF002825">
    <property type="entry name" value="CfbpA"/>
    <property type="match status" value="1"/>
</dbReference>
<protein>
    <submittedName>
        <fullName evidence="6">Iron ABC transporter substrate-binding protein</fullName>
    </submittedName>
</protein>
<comment type="similarity">
    <text evidence="1">Belongs to the bacterial solute-binding protein 1 family.</text>
</comment>
<dbReference type="GO" id="GO:0046872">
    <property type="term" value="F:metal ion binding"/>
    <property type="evidence" value="ECO:0007669"/>
    <property type="project" value="UniProtKB-KW"/>
</dbReference>
<feature type="signal peptide" evidence="5">
    <location>
        <begin position="1"/>
        <end position="23"/>
    </location>
</feature>
<evidence type="ECO:0000256" key="1">
    <source>
        <dbReference type="ARBA" id="ARBA00008520"/>
    </source>
</evidence>
<dbReference type="GO" id="GO:0006826">
    <property type="term" value="P:iron ion transport"/>
    <property type="evidence" value="ECO:0007669"/>
    <property type="project" value="UniProtKB-KW"/>
</dbReference>
<feature type="binding site" evidence="4">
    <location>
        <position position="222"/>
    </location>
    <ligand>
        <name>Fe cation</name>
        <dbReference type="ChEBI" id="CHEBI:24875"/>
    </ligand>
</feature>
<evidence type="ECO:0000256" key="3">
    <source>
        <dbReference type="ARBA" id="ARBA00022729"/>
    </source>
</evidence>
<dbReference type="SUPFAM" id="SSF53850">
    <property type="entry name" value="Periplasmic binding protein-like II"/>
    <property type="match status" value="1"/>
</dbReference>
<feature type="binding site" evidence="4">
    <location>
        <position position="85"/>
    </location>
    <ligand>
        <name>Fe cation</name>
        <dbReference type="ChEBI" id="CHEBI:24875"/>
    </ligand>
</feature>
<keyword evidence="2" id="KW-0410">Iron transport</keyword>